<keyword evidence="4" id="KW-1185">Reference proteome</keyword>
<reference evidence="4" key="1">
    <citation type="submission" date="2023-07" db="EMBL/GenBank/DDBJ databases">
        <title>Novel species in the genus Lipingzhangella isolated from Sambhar Salt Lake.</title>
        <authorList>
            <person name="Jiya N."/>
            <person name="Kajale S."/>
            <person name="Sharma A."/>
        </authorList>
    </citation>
    <scope>NUCLEOTIDE SEQUENCE [LARGE SCALE GENOMIC DNA]</scope>
    <source>
        <strain evidence="4">LS1_29</strain>
    </source>
</reference>
<evidence type="ECO:0000313" key="3">
    <source>
        <dbReference type="EMBL" id="MDS1269476.1"/>
    </source>
</evidence>
<feature type="domain" description="SAV-6107-like HEPN" evidence="2">
    <location>
        <begin position="44"/>
        <end position="142"/>
    </location>
</feature>
<dbReference type="Pfam" id="PF18726">
    <property type="entry name" value="HEPN_SAV_6107"/>
    <property type="match status" value="1"/>
</dbReference>
<sequence>MSESVPSIPSSQHDPAVAGTKARRSLLPAARSALDSARWYLRTAHQAPDPSTRFLHAHFAALRAAAAVVAQCGHRTRRKRQRPRSVWELLPEAEPSLDGWALRFSASAAQRPAVEAGLPSALNPGAATELMNDATTFLAVVEDVLRSSVSVPDGSVEHGA</sequence>
<gene>
    <name evidence="3" type="ORF">RIF23_04100</name>
</gene>
<accession>A0ABU2H2G1</accession>
<proteinExistence type="predicted"/>
<feature type="region of interest" description="Disordered" evidence="1">
    <location>
        <begin position="1"/>
        <end position="23"/>
    </location>
</feature>
<evidence type="ECO:0000259" key="2">
    <source>
        <dbReference type="Pfam" id="PF18726"/>
    </source>
</evidence>
<dbReference type="RefSeq" id="WP_310910942.1">
    <property type="nucleotide sequence ID" value="NZ_JAVLVT010000001.1"/>
</dbReference>
<evidence type="ECO:0000313" key="4">
    <source>
        <dbReference type="Proteomes" id="UP001250214"/>
    </source>
</evidence>
<dbReference type="EMBL" id="JAVLVT010000001">
    <property type="protein sequence ID" value="MDS1269476.1"/>
    <property type="molecule type" value="Genomic_DNA"/>
</dbReference>
<dbReference type="InterPro" id="IPR040891">
    <property type="entry name" value="HEPN_SAV_6107"/>
</dbReference>
<dbReference type="Proteomes" id="UP001250214">
    <property type="component" value="Unassembled WGS sequence"/>
</dbReference>
<comment type="caution">
    <text evidence="3">The sequence shown here is derived from an EMBL/GenBank/DDBJ whole genome shotgun (WGS) entry which is preliminary data.</text>
</comment>
<name>A0ABU2H2G1_9ACTN</name>
<protein>
    <submittedName>
        <fullName evidence="3">SAV_6107 family HEPN domain-containing protein</fullName>
    </submittedName>
</protein>
<evidence type="ECO:0000256" key="1">
    <source>
        <dbReference type="SAM" id="MobiDB-lite"/>
    </source>
</evidence>
<feature type="compositionally biased region" description="Polar residues" evidence="1">
    <location>
        <begin position="1"/>
        <end position="13"/>
    </location>
</feature>
<organism evidence="3 4">
    <name type="scientific">Lipingzhangella rawalii</name>
    <dbReference type="NCBI Taxonomy" id="2055835"/>
    <lineage>
        <taxon>Bacteria</taxon>
        <taxon>Bacillati</taxon>
        <taxon>Actinomycetota</taxon>
        <taxon>Actinomycetes</taxon>
        <taxon>Streptosporangiales</taxon>
        <taxon>Nocardiopsidaceae</taxon>
        <taxon>Lipingzhangella</taxon>
    </lineage>
</organism>